<feature type="compositionally biased region" description="Basic and acidic residues" evidence="2">
    <location>
        <begin position="466"/>
        <end position="487"/>
    </location>
</feature>
<dbReference type="EMBL" id="JAQMWT010000466">
    <property type="protein sequence ID" value="KAJ8600936.1"/>
    <property type="molecule type" value="Genomic_DNA"/>
</dbReference>
<reference evidence="5" key="1">
    <citation type="submission" date="2023-01" db="EMBL/GenBank/DDBJ databases">
        <title>Metagenome sequencing of chrysophaentin producing Chrysophaeum taylorii.</title>
        <authorList>
            <person name="Davison J."/>
            <person name="Bewley C."/>
        </authorList>
    </citation>
    <scope>NUCLEOTIDE SEQUENCE</scope>
    <source>
        <strain evidence="5">NIES-1699</strain>
    </source>
</reference>
<proteinExistence type="predicted"/>
<name>A0AAD7U9T8_9STRA</name>
<feature type="compositionally biased region" description="Basic and acidic residues" evidence="2">
    <location>
        <begin position="254"/>
        <end position="271"/>
    </location>
</feature>
<gene>
    <name evidence="5" type="ORF">CTAYLR_005063</name>
</gene>
<dbReference type="Proteomes" id="UP001230188">
    <property type="component" value="Unassembled WGS sequence"/>
</dbReference>
<feature type="region of interest" description="Disordered" evidence="2">
    <location>
        <begin position="201"/>
        <end position="226"/>
    </location>
</feature>
<feature type="domain" description="Cux N-terminal" evidence="4">
    <location>
        <begin position="110"/>
        <end position="154"/>
    </location>
</feature>
<feature type="region of interest" description="Disordered" evidence="2">
    <location>
        <begin position="361"/>
        <end position="393"/>
    </location>
</feature>
<feature type="region of interest" description="Disordered" evidence="2">
    <location>
        <begin position="304"/>
        <end position="338"/>
    </location>
</feature>
<keyword evidence="1" id="KW-0175">Coiled coil</keyword>
<sequence length="554" mass="61964">MGEVGDDEELKTVSAFWVGFDLDGRRAELDARALEVADGKEASAEARKQLSRLTSGFRERYMPASARGDGDASRGVLEAMVSSSEEGGAAARRAVDEVCGREGRIWSGAVELLKAYQEELDALSRRARSSDSAFLSLYRSLYAAPDPANALRRAGRESQRARELGAENAKLATELKMYDGEFAQLKNQELKIRELEDALGDAERGADARAEERAEERAAEAEREAEARINAARERERGLERRLQRVLQEKDELEKRLATKLPPRGEARPREGTPAALEDVVAADASERAVAAEREAAMLRAMLKKSAQDQHLKRRRLAEAEAERNESRSALADSRREANVLRDENADLQHSVAALESALEDVRKSAADDRRELDGLRRSLAKDDPERTVDSTKKLLRYETEETGGVCAQLSADDVDDEVEPDPKLLQRRVATLETDVVAARDDARREKDAKDKLARENLQLVDKLRRSKSDLEAPDDDHPEKNDQRSRAKRTFPEKIAAPRHSAARRCAFLYVAALHFLVFAATIYLSHFECSPCHCGSDTRPDLGSRRRRRRR</sequence>
<evidence type="ECO:0000256" key="1">
    <source>
        <dbReference type="ARBA" id="ARBA00023054"/>
    </source>
</evidence>
<feature type="region of interest" description="Disordered" evidence="2">
    <location>
        <begin position="466"/>
        <end position="497"/>
    </location>
</feature>
<dbReference type="PANTHER" id="PTHR14043:SF2">
    <property type="entry name" value="HOMEOBOX PROTEIN CUT"/>
    <property type="match status" value="1"/>
</dbReference>
<feature type="region of interest" description="Disordered" evidence="2">
    <location>
        <begin position="254"/>
        <end position="280"/>
    </location>
</feature>
<evidence type="ECO:0000313" key="5">
    <source>
        <dbReference type="EMBL" id="KAJ8600936.1"/>
    </source>
</evidence>
<evidence type="ECO:0000313" key="6">
    <source>
        <dbReference type="Proteomes" id="UP001230188"/>
    </source>
</evidence>
<dbReference type="InterPro" id="IPR057476">
    <property type="entry name" value="Cux_N"/>
</dbReference>
<comment type="caution">
    <text evidence="5">The sequence shown here is derived from an EMBL/GenBank/DDBJ whole genome shotgun (WGS) entry which is preliminary data.</text>
</comment>
<keyword evidence="3" id="KW-0472">Membrane</keyword>
<protein>
    <recommendedName>
        <fullName evidence="4">Cux N-terminal domain-containing protein</fullName>
    </recommendedName>
</protein>
<evidence type="ECO:0000256" key="3">
    <source>
        <dbReference type="SAM" id="Phobius"/>
    </source>
</evidence>
<evidence type="ECO:0000259" key="4">
    <source>
        <dbReference type="Pfam" id="PF25398"/>
    </source>
</evidence>
<accession>A0AAD7U9T8</accession>
<dbReference type="AlphaFoldDB" id="A0AAD7U9T8"/>
<keyword evidence="3" id="KW-0812">Transmembrane</keyword>
<keyword evidence="6" id="KW-1185">Reference proteome</keyword>
<keyword evidence="3" id="KW-1133">Transmembrane helix</keyword>
<organism evidence="5 6">
    <name type="scientific">Chrysophaeum taylorii</name>
    <dbReference type="NCBI Taxonomy" id="2483200"/>
    <lineage>
        <taxon>Eukaryota</taxon>
        <taxon>Sar</taxon>
        <taxon>Stramenopiles</taxon>
        <taxon>Ochrophyta</taxon>
        <taxon>Pelagophyceae</taxon>
        <taxon>Pelagomonadales</taxon>
        <taxon>Pelagomonadaceae</taxon>
        <taxon>Chrysophaeum</taxon>
    </lineage>
</organism>
<dbReference type="PANTHER" id="PTHR14043">
    <property type="entry name" value="CCAAT DISPLACEMENT PROTEIN-RELATED"/>
    <property type="match status" value="1"/>
</dbReference>
<feature type="compositionally biased region" description="Basic and acidic residues" evidence="2">
    <location>
        <begin position="306"/>
        <end position="338"/>
    </location>
</feature>
<dbReference type="Pfam" id="PF25398">
    <property type="entry name" value="CUX1_N"/>
    <property type="match status" value="1"/>
</dbReference>
<evidence type="ECO:0000256" key="2">
    <source>
        <dbReference type="SAM" id="MobiDB-lite"/>
    </source>
</evidence>
<feature type="transmembrane region" description="Helical" evidence="3">
    <location>
        <begin position="509"/>
        <end position="527"/>
    </location>
</feature>